<evidence type="ECO:0000259" key="2">
    <source>
        <dbReference type="Pfam" id="PF13556"/>
    </source>
</evidence>
<reference evidence="3 4" key="1">
    <citation type="submission" date="2019-02" db="EMBL/GenBank/DDBJ databases">
        <title>Draft genome sequence of Amycolatopsis sp. 8-3EHSu isolated from roots of Suaeda maritima.</title>
        <authorList>
            <person name="Duangmal K."/>
            <person name="Chantavorakit T."/>
        </authorList>
    </citation>
    <scope>NUCLEOTIDE SEQUENCE [LARGE SCALE GENOMIC DNA]</scope>
    <source>
        <strain evidence="3 4">8-3EHSu</strain>
    </source>
</reference>
<dbReference type="InterPro" id="IPR051448">
    <property type="entry name" value="CdaR-like_regulators"/>
</dbReference>
<feature type="domain" description="Purine catabolism PurC-like" evidence="1">
    <location>
        <begin position="24"/>
        <end position="139"/>
    </location>
</feature>
<dbReference type="Pfam" id="PF07905">
    <property type="entry name" value="PucR"/>
    <property type="match status" value="1"/>
</dbReference>
<feature type="domain" description="PucR C-terminal helix-turn-helix" evidence="2">
    <location>
        <begin position="448"/>
        <end position="504"/>
    </location>
</feature>
<dbReference type="PANTHER" id="PTHR33744">
    <property type="entry name" value="CARBOHYDRATE DIACID REGULATOR"/>
    <property type="match status" value="1"/>
</dbReference>
<dbReference type="Pfam" id="PF13556">
    <property type="entry name" value="HTH_30"/>
    <property type="match status" value="1"/>
</dbReference>
<keyword evidence="4" id="KW-1185">Reference proteome</keyword>
<gene>
    <name evidence="3" type="ORF">EWH70_14795</name>
</gene>
<comment type="caution">
    <text evidence="3">The sequence shown here is derived from an EMBL/GenBank/DDBJ whole genome shotgun (WGS) entry which is preliminary data.</text>
</comment>
<protein>
    <submittedName>
        <fullName evidence="3">PucR family transcriptional regulator</fullName>
    </submittedName>
</protein>
<dbReference type="InterPro" id="IPR025736">
    <property type="entry name" value="PucR_C-HTH_dom"/>
</dbReference>
<dbReference type="InterPro" id="IPR012914">
    <property type="entry name" value="PucR_dom"/>
</dbReference>
<organism evidence="3 4">
    <name type="scientific">Amycolatopsis suaedae</name>
    <dbReference type="NCBI Taxonomy" id="2510978"/>
    <lineage>
        <taxon>Bacteria</taxon>
        <taxon>Bacillati</taxon>
        <taxon>Actinomycetota</taxon>
        <taxon>Actinomycetes</taxon>
        <taxon>Pseudonocardiales</taxon>
        <taxon>Pseudonocardiaceae</taxon>
        <taxon>Amycolatopsis</taxon>
    </lineage>
</organism>
<proteinExistence type="predicted"/>
<evidence type="ECO:0000313" key="3">
    <source>
        <dbReference type="EMBL" id="RZQ62964.1"/>
    </source>
</evidence>
<dbReference type="AlphaFoldDB" id="A0A4Q7J9X5"/>
<evidence type="ECO:0000259" key="1">
    <source>
        <dbReference type="Pfam" id="PF07905"/>
    </source>
</evidence>
<dbReference type="PANTHER" id="PTHR33744:SF1">
    <property type="entry name" value="DNA-BINDING TRANSCRIPTIONAL ACTIVATOR ADER"/>
    <property type="match status" value="1"/>
</dbReference>
<dbReference type="EMBL" id="SFCC01000007">
    <property type="protein sequence ID" value="RZQ62964.1"/>
    <property type="molecule type" value="Genomic_DNA"/>
</dbReference>
<dbReference type="Proteomes" id="UP000292003">
    <property type="component" value="Unassembled WGS sequence"/>
</dbReference>
<dbReference type="Gene3D" id="1.10.10.2840">
    <property type="entry name" value="PucR C-terminal helix-turn-helix domain"/>
    <property type="match status" value="1"/>
</dbReference>
<name>A0A4Q7J9X5_9PSEU</name>
<sequence length="508" mass="52598">MHSVEDCFVRFARSGTVMPLTVADVLRMDGLELGLLAGEAGLGREVSWAHAIEVADPVPWLRGGELVLTIGLGLPDDESGRRAYVRRLAAAGAAGLGFAAEVLDALPPEVLDEAGRRDLPVVAVLGTTPFIAVSQAVARWHSEAALRAERHAIAVQESIARAALRSGDAGILAELARGVGGEALLLDVDGRTRAARPAGERPWHARARELAGSIRGRSQAATAVEDGEKYLLVHSIGLAGPPRGWLALSCPPGDAVHQRLLANHAAVLLAMTMLGLRALRSALHAQRARLLAPLLDGAPVDAALLPPEPLEVVVFALDGAAEPVGVLLDALADVAAGVDTDRILLVPRPGGVVAVLPAQAGLGARVRDRAAELTGAAVRAGAAVAGDVTGVAAAARRAADVLPSGESYVDADAVSSWGLLRASDVLAPFSAAVLGPLRDHDRRTGADLAATLRAYLDAGSVEAAAAVLGVHRNTIRTRLRSAERVAGRSLDSPRDRLELWLALSADDI</sequence>
<accession>A0A4Q7J9X5</accession>
<dbReference type="OrthoDB" id="8450798at2"/>
<dbReference type="InterPro" id="IPR042070">
    <property type="entry name" value="PucR_C-HTH_sf"/>
</dbReference>
<evidence type="ECO:0000313" key="4">
    <source>
        <dbReference type="Proteomes" id="UP000292003"/>
    </source>
</evidence>